<accession>A0A2H3CU43</accession>
<evidence type="ECO:0000313" key="3">
    <source>
        <dbReference type="Proteomes" id="UP000217790"/>
    </source>
</evidence>
<feature type="region of interest" description="Disordered" evidence="1">
    <location>
        <begin position="67"/>
        <end position="91"/>
    </location>
</feature>
<dbReference type="EMBL" id="KZ293749">
    <property type="protein sequence ID" value="PBK80267.1"/>
    <property type="molecule type" value="Genomic_DNA"/>
</dbReference>
<evidence type="ECO:0000256" key="1">
    <source>
        <dbReference type="SAM" id="MobiDB-lite"/>
    </source>
</evidence>
<feature type="compositionally biased region" description="Basic residues" evidence="1">
    <location>
        <begin position="81"/>
        <end position="91"/>
    </location>
</feature>
<proteinExistence type="predicted"/>
<dbReference type="AlphaFoldDB" id="A0A2H3CU43"/>
<sequence length="91" mass="10425">MEEVALAEEKLVSHPFLNAYNAFLVKDPTISSWSLARLKTPSITANNQDRNPNAKNERRVCLLSLVDTPNPFDRPQDPQRKPSRSHKFRPI</sequence>
<name>A0A2H3CU43_ARMGA</name>
<dbReference type="Proteomes" id="UP000217790">
    <property type="component" value="Unassembled WGS sequence"/>
</dbReference>
<protein>
    <submittedName>
        <fullName evidence="2">Uncharacterized protein</fullName>
    </submittedName>
</protein>
<gene>
    <name evidence="2" type="ORF">ARMGADRAFT_80404</name>
</gene>
<dbReference type="InParanoid" id="A0A2H3CU43"/>
<evidence type="ECO:0000313" key="2">
    <source>
        <dbReference type="EMBL" id="PBK80267.1"/>
    </source>
</evidence>
<reference evidence="3" key="1">
    <citation type="journal article" date="2017" name="Nat. Ecol. Evol.">
        <title>Genome expansion and lineage-specific genetic innovations in the forest pathogenic fungi Armillaria.</title>
        <authorList>
            <person name="Sipos G."/>
            <person name="Prasanna A.N."/>
            <person name="Walter M.C."/>
            <person name="O'Connor E."/>
            <person name="Balint B."/>
            <person name="Krizsan K."/>
            <person name="Kiss B."/>
            <person name="Hess J."/>
            <person name="Varga T."/>
            <person name="Slot J."/>
            <person name="Riley R."/>
            <person name="Boka B."/>
            <person name="Rigling D."/>
            <person name="Barry K."/>
            <person name="Lee J."/>
            <person name="Mihaltcheva S."/>
            <person name="LaButti K."/>
            <person name="Lipzen A."/>
            <person name="Waldron R."/>
            <person name="Moloney N.M."/>
            <person name="Sperisen C."/>
            <person name="Kredics L."/>
            <person name="Vagvoelgyi C."/>
            <person name="Patrignani A."/>
            <person name="Fitzpatrick D."/>
            <person name="Nagy I."/>
            <person name="Doyle S."/>
            <person name="Anderson J.B."/>
            <person name="Grigoriev I.V."/>
            <person name="Gueldener U."/>
            <person name="Muensterkoetter M."/>
            <person name="Nagy L.G."/>
        </authorList>
    </citation>
    <scope>NUCLEOTIDE SEQUENCE [LARGE SCALE GENOMIC DNA]</scope>
    <source>
        <strain evidence="3">Ar21-2</strain>
    </source>
</reference>
<organism evidence="2 3">
    <name type="scientific">Armillaria gallica</name>
    <name type="common">Bulbous honey fungus</name>
    <name type="synonym">Armillaria bulbosa</name>
    <dbReference type="NCBI Taxonomy" id="47427"/>
    <lineage>
        <taxon>Eukaryota</taxon>
        <taxon>Fungi</taxon>
        <taxon>Dikarya</taxon>
        <taxon>Basidiomycota</taxon>
        <taxon>Agaricomycotina</taxon>
        <taxon>Agaricomycetes</taxon>
        <taxon>Agaricomycetidae</taxon>
        <taxon>Agaricales</taxon>
        <taxon>Marasmiineae</taxon>
        <taxon>Physalacriaceae</taxon>
        <taxon>Armillaria</taxon>
    </lineage>
</organism>
<keyword evidence="3" id="KW-1185">Reference proteome</keyword>